<dbReference type="InterPro" id="IPR013783">
    <property type="entry name" value="Ig-like_fold"/>
</dbReference>
<reference evidence="1" key="1">
    <citation type="journal article" date="2023" name="Insect Mol. Biol.">
        <title>Genome sequencing provides insights into the evolution of gene families encoding plant cell wall-degrading enzymes in longhorned beetles.</title>
        <authorList>
            <person name="Shin N.R."/>
            <person name="Okamura Y."/>
            <person name="Kirsch R."/>
            <person name="Pauchet Y."/>
        </authorList>
    </citation>
    <scope>NUCLEOTIDE SEQUENCE</scope>
    <source>
        <strain evidence="1">AMC_N1</strain>
    </source>
</reference>
<gene>
    <name evidence="1" type="ORF">NQ318_002381</name>
</gene>
<evidence type="ECO:0000313" key="1">
    <source>
        <dbReference type="EMBL" id="KAJ8949973.1"/>
    </source>
</evidence>
<dbReference type="PANTHER" id="PTHR11590">
    <property type="entry name" value="PROTEIN-GLUTAMINE GAMMA-GLUTAMYLTRANSFERASE"/>
    <property type="match status" value="1"/>
</dbReference>
<dbReference type="InterPro" id="IPR036238">
    <property type="entry name" value="Transglutaminase_C_sf"/>
</dbReference>
<protein>
    <submittedName>
        <fullName evidence="1">Uncharacterized protein</fullName>
    </submittedName>
</protein>
<dbReference type="InterPro" id="IPR050779">
    <property type="entry name" value="Transglutaminase"/>
</dbReference>
<proteinExistence type="predicted"/>
<dbReference type="GO" id="GO:0003810">
    <property type="term" value="F:protein-glutamine gamma-glutamyltransferase activity"/>
    <property type="evidence" value="ECO:0007669"/>
    <property type="project" value="InterPro"/>
</dbReference>
<dbReference type="AlphaFoldDB" id="A0AAV8YGB0"/>
<sequence>MLTKCRFNISGPTLLRNQMISYQNVKPGALIKTIVDIVPKIEGEQKLVATFTSKELMDITGSIKVQVVQCG</sequence>
<dbReference type="Gene3D" id="2.60.40.10">
    <property type="entry name" value="Immunoglobulins"/>
    <property type="match status" value="1"/>
</dbReference>
<dbReference type="EMBL" id="JAPWTK010000106">
    <property type="protein sequence ID" value="KAJ8949973.1"/>
    <property type="molecule type" value="Genomic_DNA"/>
</dbReference>
<dbReference type="PANTHER" id="PTHR11590:SF40">
    <property type="entry name" value="HEMOCYTE PROTEIN-GLUTAMINE GAMMA-GLUTAMYLTRANSFERASE-LIKE PROTEIN"/>
    <property type="match status" value="1"/>
</dbReference>
<organism evidence="1 2">
    <name type="scientific">Aromia moschata</name>
    <dbReference type="NCBI Taxonomy" id="1265417"/>
    <lineage>
        <taxon>Eukaryota</taxon>
        <taxon>Metazoa</taxon>
        <taxon>Ecdysozoa</taxon>
        <taxon>Arthropoda</taxon>
        <taxon>Hexapoda</taxon>
        <taxon>Insecta</taxon>
        <taxon>Pterygota</taxon>
        <taxon>Neoptera</taxon>
        <taxon>Endopterygota</taxon>
        <taxon>Coleoptera</taxon>
        <taxon>Polyphaga</taxon>
        <taxon>Cucujiformia</taxon>
        <taxon>Chrysomeloidea</taxon>
        <taxon>Cerambycidae</taxon>
        <taxon>Cerambycinae</taxon>
        <taxon>Callichromatini</taxon>
        <taxon>Aromia</taxon>
    </lineage>
</organism>
<dbReference type="SUPFAM" id="SSF49309">
    <property type="entry name" value="Transglutaminase, two C-terminal domains"/>
    <property type="match status" value="1"/>
</dbReference>
<dbReference type="Proteomes" id="UP001162162">
    <property type="component" value="Unassembled WGS sequence"/>
</dbReference>
<comment type="caution">
    <text evidence="1">The sequence shown here is derived from an EMBL/GenBank/DDBJ whole genome shotgun (WGS) entry which is preliminary data.</text>
</comment>
<accession>A0AAV8YGB0</accession>
<name>A0AAV8YGB0_9CUCU</name>
<evidence type="ECO:0000313" key="2">
    <source>
        <dbReference type="Proteomes" id="UP001162162"/>
    </source>
</evidence>
<keyword evidence="2" id="KW-1185">Reference proteome</keyword>